<feature type="active site" evidence="2">
    <location>
        <position position="12"/>
    </location>
</feature>
<dbReference type="GO" id="GO:0000287">
    <property type="term" value="F:magnesium ion binding"/>
    <property type="evidence" value="ECO:0007669"/>
    <property type="project" value="UniProtKB-UniRule"/>
</dbReference>
<comment type="function">
    <text evidence="2">Catalyzes the condensation of isopentenyl diphosphate (IPP) with allylic pyrophosphates generating different type of terpenoids.</text>
</comment>
<dbReference type="OrthoDB" id="4191603at2"/>
<dbReference type="GO" id="GO:0016094">
    <property type="term" value="P:polyprenol biosynthetic process"/>
    <property type="evidence" value="ECO:0007669"/>
    <property type="project" value="TreeGrafter"/>
</dbReference>
<dbReference type="InterPro" id="IPR018520">
    <property type="entry name" value="UPP_synth-like_CS"/>
</dbReference>
<dbReference type="NCBIfam" id="TIGR00055">
    <property type="entry name" value="uppS"/>
    <property type="match status" value="1"/>
</dbReference>
<dbReference type="InterPro" id="IPR001441">
    <property type="entry name" value="UPP_synth-like"/>
</dbReference>
<reference evidence="4" key="1">
    <citation type="submission" date="2017-04" db="EMBL/GenBank/DDBJ databases">
        <authorList>
            <person name="Varghese N."/>
            <person name="Submissions S."/>
        </authorList>
    </citation>
    <scope>NUCLEOTIDE SEQUENCE [LARGE SCALE GENOMIC DNA]</scope>
    <source>
        <strain evidence="4">DSM 16512</strain>
    </source>
</reference>
<accession>A0A1W1WTR8</accession>
<dbReference type="EC" id="2.5.1.-" evidence="2"/>
<feature type="binding site" evidence="2">
    <location>
        <begin position="13"/>
        <end position="16"/>
    </location>
    <ligand>
        <name>substrate</name>
    </ligand>
</feature>
<protein>
    <recommendedName>
        <fullName evidence="2">Isoprenyl transferase</fullName>
        <ecNumber evidence="2">2.5.1.-</ecNumber>
    </recommendedName>
</protein>
<dbReference type="InterPro" id="IPR036424">
    <property type="entry name" value="UPP_synth-like_sf"/>
</dbReference>
<dbReference type="SUPFAM" id="SSF64005">
    <property type="entry name" value="Undecaprenyl diphosphate synthase"/>
    <property type="match status" value="1"/>
</dbReference>
<dbReference type="Gene3D" id="3.40.1180.10">
    <property type="entry name" value="Decaprenyl diphosphate synthase-like"/>
    <property type="match status" value="1"/>
</dbReference>
<keyword evidence="2" id="KW-0460">Magnesium</keyword>
<dbReference type="GO" id="GO:0005829">
    <property type="term" value="C:cytosol"/>
    <property type="evidence" value="ECO:0007669"/>
    <property type="project" value="TreeGrafter"/>
</dbReference>
<keyword evidence="4" id="KW-1185">Reference proteome</keyword>
<feature type="binding site" evidence="2">
    <location>
        <position position="25"/>
    </location>
    <ligand>
        <name>substrate</name>
    </ligand>
</feature>
<feature type="active site" description="Proton acceptor" evidence="2">
    <location>
        <position position="61"/>
    </location>
</feature>
<dbReference type="AlphaFoldDB" id="A0A1W1WTR8"/>
<dbReference type="FunFam" id="3.40.1180.10:FF:000001">
    <property type="entry name" value="(2E,6E)-farnesyl-diphosphate-specific ditrans,polycis-undecaprenyl-diphosphate synthase"/>
    <property type="match status" value="1"/>
</dbReference>
<dbReference type="EMBL" id="FWWZ01000001">
    <property type="protein sequence ID" value="SMC09440.1"/>
    <property type="molecule type" value="Genomic_DNA"/>
</dbReference>
<keyword evidence="1 2" id="KW-0808">Transferase</keyword>
<feature type="binding site" evidence="2">
    <location>
        <position position="173"/>
    </location>
    <ligand>
        <name>substrate</name>
    </ligand>
</feature>
<sequence>MNRARHIAIIMDGNGRWAQNRGLKRIKGHEKGAEVVREITTYCANNPEIEILTLYAFSTENWKRPRMEVEFLMKLLDNWLQKELPTYQKENVRFEVIGDISKFSPKLQERIARTKELTKNNTKLIQVLALNYGGRDEIIRACKKACASGKEIDEKNFEEFFDAKLGDVDMLIRTGGEKRISNFLLWRIAYAELFFTDTYWPDFTPQELDLLIAEFKQRNRRFGGI</sequence>
<dbReference type="Proteomes" id="UP000192602">
    <property type="component" value="Unassembled WGS sequence"/>
</dbReference>
<dbReference type="CDD" id="cd00475">
    <property type="entry name" value="Cis_IPPS"/>
    <property type="match status" value="1"/>
</dbReference>
<evidence type="ECO:0000256" key="2">
    <source>
        <dbReference type="HAMAP-Rule" id="MF_01139"/>
    </source>
</evidence>
<feature type="binding site" evidence="2">
    <location>
        <position position="17"/>
    </location>
    <ligand>
        <name>substrate</name>
    </ligand>
</feature>
<comment type="cofactor">
    <cofactor evidence="2">
        <name>Mg(2+)</name>
        <dbReference type="ChEBI" id="CHEBI:18420"/>
    </cofactor>
    <text evidence="2">Binds 2 magnesium ions per subunit.</text>
</comment>
<feature type="binding site" evidence="2">
    <location>
        <position position="192"/>
    </location>
    <ligand>
        <name>Mg(2+)</name>
        <dbReference type="ChEBI" id="CHEBI:18420"/>
    </ligand>
</feature>
<comment type="similarity">
    <text evidence="2">Belongs to the UPP synthase family.</text>
</comment>
<dbReference type="PANTHER" id="PTHR10291:SF0">
    <property type="entry name" value="DEHYDRODOLICHYL DIPHOSPHATE SYNTHASE 2"/>
    <property type="match status" value="1"/>
</dbReference>
<feature type="binding site" evidence="2">
    <location>
        <position position="29"/>
    </location>
    <ligand>
        <name>substrate</name>
    </ligand>
</feature>
<evidence type="ECO:0000313" key="3">
    <source>
        <dbReference type="EMBL" id="SMC09440.1"/>
    </source>
</evidence>
<proteinExistence type="inferred from homology"/>
<gene>
    <name evidence="3" type="ORF">SAMN05660197_1248</name>
</gene>
<dbReference type="PROSITE" id="PS01066">
    <property type="entry name" value="UPP_SYNTHASE"/>
    <property type="match status" value="1"/>
</dbReference>
<feature type="binding site" evidence="2">
    <location>
        <position position="62"/>
    </location>
    <ligand>
        <name>substrate</name>
    </ligand>
</feature>
<comment type="subunit">
    <text evidence="2">Homodimer.</text>
</comment>
<feature type="binding site" evidence="2">
    <location>
        <begin position="179"/>
        <end position="181"/>
    </location>
    <ligand>
        <name>substrate</name>
    </ligand>
</feature>
<feature type="binding site" evidence="2">
    <location>
        <begin position="58"/>
        <end position="60"/>
    </location>
    <ligand>
        <name>substrate</name>
    </ligand>
</feature>
<dbReference type="HAMAP" id="MF_01139">
    <property type="entry name" value="ISPT"/>
    <property type="match status" value="1"/>
</dbReference>
<name>A0A1W1WTR8_9BACT</name>
<organism evidence="3 4">
    <name type="scientific">Nitratiruptor tergarcus DSM 16512</name>
    <dbReference type="NCBI Taxonomy" id="1069081"/>
    <lineage>
        <taxon>Bacteria</taxon>
        <taxon>Pseudomonadati</taxon>
        <taxon>Campylobacterota</taxon>
        <taxon>Epsilonproteobacteria</taxon>
        <taxon>Nautiliales</taxon>
        <taxon>Nitratiruptoraceae</taxon>
        <taxon>Nitratiruptor</taxon>
    </lineage>
</organism>
<feature type="binding site" evidence="2">
    <location>
        <position position="12"/>
    </location>
    <ligand>
        <name>Mg(2+)</name>
        <dbReference type="ChEBI" id="CHEBI:18420"/>
    </ligand>
</feature>
<keyword evidence="2" id="KW-0479">Metal-binding</keyword>
<dbReference type="STRING" id="1069081.SAMN05660197_1248"/>
<dbReference type="RefSeq" id="WP_084275668.1">
    <property type="nucleotide sequence ID" value="NZ_AP026671.1"/>
</dbReference>
<dbReference type="Pfam" id="PF01255">
    <property type="entry name" value="Prenyltransf"/>
    <property type="match status" value="1"/>
</dbReference>
<feature type="binding site" evidence="2">
    <location>
        <position position="64"/>
    </location>
    <ligand>
        <name>substrate</name>
    </ligand>
</feature>
<evidence type="ECO:0000313" key="4">
    <source>
        <dbReference type="Proteomes" id="UP000192602"/>
    </source>
</evidence>
<evidence type="ECO:0000256" key="1">
    <source>
        <dbReference type="ARBA" id="ARBA00022679"/>
    </source>
</evidence>
<dbReference type="GO" id="GO:0008834">
    <property type="term" value="F:ditrans,polycis-undecaprenyl-diphosphate synthase [(2E,6E)-farnesyl-diphosphate specific] activity"/>
    <property type="evidence" value="ECO:0007669"/>
    <property type="project" value="TreeGrafter"/>
</dbReference>
<dbReference type="PANTHER" id="PTHR10291">
    <property type="entry name" value="DEHYDRODOLICHYL DIPHOSPHATE SYNTHASE FAMILY MEMBER"/>
    <property type="match status" value="1"/>
</dbReference>